<comment type="caution">
    <text evidence="6">The sequence shown here is derived from an EMBL/GenBank/DDBJ whole genome shotgun (WGS) entry which is preliminary data.</text>
</comment>
<dbReference type="Pfam" id="PF00535">
    <property type="entry name" value="Glycos_transf_2"/>
    <property type="match status" value="1"/>
</dbReference>
<comment type="similarity">
    <text evidence="2">Belongs to the glycosyltransferase 2 family.</text>
</comment>
<name>A0A5C8Z6G3_9ACTN</name>
<evidence type="ECO:0000256" key="4">
    <source>
        <dbReference type="ARBA" id="ARBA00022679"/>
    </source>
</evidence>
<dbReference type="RefSeq" id="WP_147927701.1">
    <property type="nucleotide sequence ID" value="NZ_VKAC01000011.1"/>
</dbReference>
<sequence length="317" mass="34247">MPSTSSPDELLDPRLGVVVITWQRREEALAAVGRLLDLPERPRVVVIDNGSTDGTAGALRRAHPAAVASGQLEVVPLAHNAGAVGRNVGVARLAELGLRYAAFCDDDTWWEPGSLARAGDVLDAHPDVAVLTARIVVEPSGREDPIVAELRDSPVVGSRPDLPGPALGSFLAGASVVRVDAFTQVGGFSARLWLGGEEEMCAADLAAAGWELCYLPDLTVHHLASTLRDSSLRRRHGIRNTVWFTLLRRPWPAALRRLRVLARQVPKDRTTVLAVADAARGLPWVLRERRPLPPHAEARFLALEDAQTRSTARSYVG</sequence>
<evidence type="ECO:0000259" key="5">
    <source>
        <dbReference type="Pfam" id="PF00535"/>
    </source>
</evidence>
<accession>A0A5C8Z6G3</accession>
<dbReference type="PANTHER" id="PTHR43179">
    <property type="entry name" value="RHAMNOSYLTRANSFERASE WBBL"/>
    <property type="match status" value="1"/>
</dbReference>
<evidence type="ECO:0000256" key="3">
    <source>
        <dbReference type="ARBA" id="ARBA00022676"/>
    </source>
</evidence>
<dbReference type="Gene3D" id="3.90.550.10">
    <property type="entry name" value="Spore Coat Polysaccharide Biosynthesis Protein SpsA, Chain A"/>
    <property type="match status" value="1"/>
</dbReference>
<evidence type="ECO:0000313" key="7">
    <source>
        <dbReference type="Proteomes" id="UP000321234"/>
    </source>
</evidence>
<dbReference type="InterPro" id="IPR001173">
    <property type="entry name" value="Glyco_trans_2-like"/>
</dbReference>
<evidence type="ECO:0000256" key="2">
    <source>
        <dbReference type="ARBA" id="ARBA00006739"/>
    </source>
</evidence>
<gene>
    <name evidence="6" type="ORF">FMM08_17755</name>
</gene>
<feature type="domain" description="Glycosyltransferase 2-like" evidence="5">
    <location>
        <begin position="17"/>
        <end position="145"/>
    </location>
</feature>
<comment type="pathway">
    <text evidence="1">Cell wall biogenesis; cell wall polysaccharide biosynthesis.</text>
</comment>
<dbReference type="Proteomes" id="UP000321234">
    <property type="component" value="Unassembled WGS sequence"/>
</dbReference>
<dbReference type="SUPFAM" id="SSF53448">
    <property type="entry name" value="Nucleotide-diphospho-sugar transferases"/>
    <property type="match status" value="1"/>
</dbReference>
<dbReference type="EMBL" id="VKAC01000011">
    <property type="protein sequence ID" value="TXR52934.1"/>
    <property type="molecule type" value="Genomic_DNA"/>
</dbReference>
<organism evidence="6 7">
    <name type="scientific">Quadrisphaera setariae</name>
    <dbReference type="NCBI Taxonomy" id="2593304"/>
    <lineage>
        <taxon>Bacteria</taxon>
        <taxon>Bacillati</taxon>
        <taxon>Actinomycetota</taxon>
        <taxon>Actinomycetes</taxon>
        <taxon>Kineosporiales</taxon>
        <taxon>Kineosporiaceae</taxon>
        <taxon>Quadrisphaera</taxon>
    </lineage>
</organism>
<protein>
    <submittedName>
        <fullName evidence="6">Glycosyltransferase family 2 protein</fullName>
    </submittedName>
</protein>
<keyword evidence="3" id="KW-0328">Glycosyltransferase</keyword>
<evidence type="ECO:0000313" key="6">
    <source>
        <dbReference type="EMBL" id="TXR52934.1"/>
    </source>
</evidence>
<dbReference type="InterPro" id="IPR029044">
    <property type="entry name" value="Nucleotide-diphossugar_trans"/>
</dbReference>
<keyword evidence="4 6" id="KW-0808">Transferase</keyword>
<dbReference type="OrthoDB" id="9787979at2"/>
<evidence type="ECO:0000256" key="1">
    <source>
        <dbReference type="ARBA" id="ARBA00004776"/>
    </source>
</evidence>
<keyword evidence="7" id="KW-1185">Reference proteome</keyword>
<proteinExistence type="inferred from homology"/>
<dbReference type="GO" id="GO:0016757">
    <property type="term" value="F:glycosyltransferase activity"/>
    <property type="evidence" value="ECO:0007669"/>
    <property type="project" value="UniProtKB-KW"/>
</dbReference>
<reference evidence="6 7" key="1">
    <citation type="submission" date="2019-07" db="EMBL/GenBank/DDBJ databases">
        <title>Quadrisphaera sp. strain DD2A genome sequencing and assembly.</title>
        <authorList>
            <person name="Kim I."/>
        </authorList>
    </citation>
    <scope>NUCLEOTIDE SEQUENCE [LARGE SCALE GENOMIC DNA]</scope>
    <source>
        <strain evidence="6 7">DD2A</strain>
    </source>
</reference>
<dbReference type="AlphaFoldDB" id="A0A5C8Z6G3"/>
<dbReference type="PANTHER" id="PTHR43179:SF12">
    <property type="entry name" value="GALACTOFURANOSYLTRANSFERASE GLFT2"/>
    <property type="match status" value="1"/>
</dbReference>